<dbReference type="OrthoDB" id="293407at2157"/>
<reference evidence="8 9" key="1">
    <citation type="submission" date="2018-01" db="EMBL/GenBank/DDBJ databases">
        <title>Complete genome sequence of Salinigranum rubrum GX10T, an extremely halophilic archaeon isolated from a marine solar saltern.</title>
        <authorList>
            <person name="Han S."/>
        </authorList>
    </citation>
    <scope>NUCLEOTIDE SEQUENCE [LARGE SCALE GENOMIC DNA]</scope>
    <source>
        <strain evidence="8 9">GX10</strain>
    </source>
</reference>
<dbReference type="Pfam" id="PF09335">
    <property type="entry name" value="VTT_dom"/>
    <property type="match status" value="1"/>
</dbReference>
<comment type="subcellular location">
    <subcellularLocation>
        <location evidence="1">Cell membrane</location>
        <topology evidence="1">Multi-pass membrane protein</topology>
    </subcellularLocation>
</comment>
<dbReference type="InterPro" id="IPR015414">
    <property type="entry name" value="TMEM64"/>
</dbReference>
<evidence type="ECO:0000313" key="9">
    <source>
        <dbReference type="Proteomes" id="UP000236584"/>
    </source>
</evidence>
<keyword evidence="9" id="KW-1185">Reference proteome</keyword>
<name>A0A2I8VI77_9EURY</name>
<keyword evidence="2" id="KW-1003">Cell membrane</keyword>
<dbReference type="KEGG" id="srub:C2R22_08070"/>
<evidence type="ECO:0000259" key="7">
    <source>
        <dbReference type="Pfam" id="PF09335"/>
    </source>
</evidence>
<dbReference type="GO" id="GO:0005886">
    <property type="term" value="C:plasma membrane"/>
    <property type="evidence" value="ECO:0007669"/>
    <property type="project" value="UniProtKB-SubCell"/>
</dbReference>
<dbReference type="GeneID" id="35592038"/>
<proteinExistence type="predicted"/>
<evidence type="ECO:0000256" key="2">
    <source>
        <dbReference type="ARBA" id="ARBA00022475"/>
    </source>
</evidence>
<feature type="transmembrane region" description="Helical" evidence="6">
    <location>
        <begin position="73"/>
        <end position="94"/>
    </location>
</feature>
<evidence type="ECO:0000256" key="4">
    <source>
        <dbReference type="ARBA" id="ARBA00022989"/>
    </source>
</evidence>
<feature type="transmembrane region" description="Helical" evidence="6">
    <location>
        <begin position="41"/>
        <end position="66"/>
    </location>
</feature>
<gene>
    <name evidence="8" type="ORF">C2R22_08070</name>
</gene>
<evidence type="ECO:0000256" key="6">
    <source>
        <dbReference type="SAM" id="Phobius"/>
    </source>
</evidence>
<dbReference type="PANTHER" id="PTHR12677">
    <property type="entry name" value="GOLGI APPARATUS MEMBRANE PROTEIN TVP38-RELATED"/>
    <property type="match status" value="1"/>
</dbReference>
<keyword evidence="5 6" id="KW-0472">Membrane</keyword>
<evidence type="ECO:0000256" key="5">
    <source>
        <dbReference type="ARBA" id="ARBA00023136"/>
    </source>
</evidence>
<feature type="transmembrane region" description="Helical" evidence="6">
    <location>
        <begin position="184"/>
        <end position="203"/>
    </location>
</feature>
<evidence type="ECO:0000256" key="1">
    <source>
        <dbReference type="ARBA" id="ARBA00004651"/>
    </source>
</evidence>
<dbReference type="InterPro" id="IPR032816">
    <property type="entry name" value="VTT_dom"/>
</dbReference>
<organism evidence="8 9">
    <name type="scientific">Salinigranum rubrum</name>
    <dbReference type="NCBI Taxonomy" id="755307"/>
    <lineage>
        <taxon>Archaea</taxon>
        <taxon>Methanobacteriati</taxon>
        <taxon>Methanobacteriota</taxon>
        <taxon>Stenosarchaea group</taxon>
        <taxon>Halobacteria</taxon>
        <taxon>Halobacteriales</taxon>
        <taxon>Haloferacaceae</taxon>
        <taxon>Salinigranum</taxon>
    </lineage>
</organism>
<accession>A0A2I8VI77</accession>
<evidence type="ECO:0000256" key="3">
    <source>
        <dbReference type="ARBA" id="ARBA00022692"/>
    </source>
</evidence>
<dbReference type="RefSeq" id="WP_103425303.1">
    <property type="nucleotide sequence ID" value="NZ_CP026309.1"/>
</dbReference>
<evidence type="ECO:0000313" key="8">
    <source>
        <dbReference type="EMBL" id="AUV81615.1"/>
    </source>
</evidence>
<keyword evidence="4 6" id="KW-1133">Transmembrane helix</keyword>
<dbReference type="EMBL" id="CP026309">
    <property type="protein sequence ID" value="AUV81615.1"/>
    <property type="molecule type" value="Genomic_DNA"/>
</dbReference>
<dbReference type="AlphaFoldDB" id="A0A2I8VI77"/>
<sequence>MNGRRRRLAGLGLLALAAVVGTVVVSPRDLFVRLATVDVWLFALVFVPLLLVRAFVLVPVTLVTVFVGYRFGLVVGIPVALAATVVTCLPPYLVARHAPDSGWFGTLGDWGTHTVDHVGGFRGTTAARLSPTPADVVSYAAGVSGVPLRAFVVGTLLGELPWAVGYVLVGSALGRAVYDVDIDVRYLVVAGVVAVLLVARPLYRLARASVGEAD</sequence>
<dbReference type="Proteomes" id="UP000236584">
    <property type="component" value="Chromosome"/>
</dbReference>
<protein>
    <recommendedName>
        <fullName evidence="7">VTT domain-containing protein</fullName>
    </recommendedName>
</protein>
<feature type="transmembrane region" description="Helical" evidence="6">
    <location>
        <begin position="160"/>
        <end position="178"/>
    </location>
</feature>
<dbReference type="PANTHER" id="PTHR12677:SF59">
    <property type="entry name" value="GOLGI APPARATUS MEMBRANE PROTEIN TVP38-RELATED"/>
    <property type="match status" value="1"/>
</dbReference>
<feature type="domain" description="VTT" evidence="7">
    <location>
        <begin position="58"/>
        <end position="171"/>
    </location>
</feature>
<keyword evidence="3 6" id="KW-0812">Transmembrane</keyword>